<dbReference type="Proteomes" id="UP000034680">
    <property type="component" value="Unassembled WGS sequence"/>
</dbReference>
<gene>
    <name evidence="1" type="ORF">UCDDA912_g04362</name>
</gene>
<dbReference type="STRING" id="1214573.A0A0G2FNF6"/>
<dbReference type="AlphaFoldDB" id="A0A0G2FNF6"/>
<accession>A0A0G2FNF6</accession>
<name>A0A0G2FNF6_9PEZI</name>
<reference evidence="1 2" key="2">
    <citation type="submission" date="2015-05" db="EMBL/GenBank/DDBJ databases">
        <authorList>
            <person name="Morales-Cruz A."/>
            <person name="Amrine K.C."/>
            <person name="Cantu D."/>
        </authorList>
    </citation>
    <scope>NUCLEOTIDE SEQUENCE [LARGE SCALE GENOMIC DNA]</scope>
    <source>
        <strain evidence="1">DA912</strain>
    </source>
</reference>
<organism evidence="1 2">
    <name type="scientific">Diaporthe ampelina</name>
    <dbReference type="NCBI Taxonomy" id="1214573"/>
    <lineage>
        <taxon>Eukaryota</taxon>
        <taxon>Fungi</taxon>
        <taxon>Dikarya</taxon>
        <taxon>Ascomycota</taxon>
        <taxon>Pezizomycotina</taxon>
        <taxon>Sordariomycetes</taxon>
        <taxon>Sordariomycetidae</taxon>
        <taxon>Diaporthales</taxon>
        <taxon>Diaporthaceae</taxon>
        <taxon>Diaporthe</taxon>
    </lineage>
</organism>
<reference evidence="1 2" key="1">
    <citation type="submission" date="2015-05" db="EMBL/GenBank/DDBJ databases">
        <title>Distinctive expansion of gene families associated with plant cell wall degradation and secondary metabolism in the genomes of grapevine trunk pathogens.</title>
        <authorList>
            <person name="Lawrence D.P."/>
            <person name="Travadon R."/>
            <person name="Rolshausen P.E."/>
            <person name="Baumgartner K."/>
        </authorList>
    </citation>
    <scope>NUCLEOTIDE SEQUENCE [LARGE SCALE GENOMIC DNA]</scope>
    <source>
        <strain evidence="1">DA912</strain>
    </source>
</reference>
<keyword evidence="2" id="KW-1185">Reference proteome</keyword>
<dbReference type="Gene3D" id="3.30.70.100">
    <property type="match status" value="1"/>
</dbReference>
<dbReference type="EMBL" id="LCUC01000152">
    <property type="protein sequence ID" value="KKY35581.1"/>
    <property type="molecule type" value="Genomic_DNA"/>
</dbReference>
<evidence type="ECO:0000313" key="1">
    <source>
        <dbReference type="EMBL" id="KKY35581.1"/>
    </source>
</evidence>
<comment type="caution">
    <text evidence="1">The sequence shown here is derived from an EMBL/GenBank/DDBJ whole genome shotgun (WGS) entry which is preliminary data.</text>
</comment>
<sequence length="230" mass="25960">MAVTEAGCSIVKPGIDVMDESTPEGQILLSIWKGVTSQPTGPYRVFWGTEVENPANLWGFFDFASVEEHERFAEEFGKDIVTDFPKILGGHHFTKHLNLTPYPHTALRAPVTEVILIWFPSDISPEAKDAVTKRLQQFADVCLREHSVIHAINVGWGVENDFPVRDGEEGQKGSLLTGMIGWPSIDAHMQFRETDTFKNNIHLLRGLEGVLKMTMFHIKSRVMENETRKE</sequence>
<dbReference type="OrthoDB" id="3830579at2759"/>
<protein>
    <submittedName>
        <fullName evidence="1">Uncharacterized protein</fullName>
    </submittedName>
</protein>
<evidence type="ECO:0000313" key="2">
    <source>
        <dbReference type="Proteomes" id="UP000034680"/>
    </source>
</evidence>
<proteinExistence type="predicted"/>